<accession>A0AAV8WPT3</accession>
<proteinExistence type="predicted"/>
<keyword evidence="2" id="KW-1185">Reference proteome</keyword>
<protein>
    <recommendedName>
        <fullName evidence="3">Oxidative stress-induced growth inhibitor 2</fullName>
    </recommendedName>
</protein>
<dbReference type="AlphaFoldDB" id="A0AAV8WPT3"/>
<evidence type="ECO:0008006" key="3">
    <source>
        <dbReference type="Google" id="ProtNLM"/>
    </source>
</evidence>
<dbReference type="PANTHER" id="PTHR15192:SF8">
    <property type="entry name" value="FAD_NAD(P)-BINDING DOMAIN-CONTAINING PROTEIN"/>
    <property type="match status" value="1"/>
</dbReference>
<name>A0AAV8WPT3_9CUCU</name>
<dbReference type="Proteomes" id="UP001162156">
    <property type="component" value="Unassembled WGS sequence"/>
</dbReference>
<dbReference type="InterPro" id="IPR029731">
    <property type="entry name" value="OSGIN1/2"/>
</dbReference>
<dbReference type="EMBL" id="JANEYF010005343">
    <property type="protein sequence ID" value="KAJ8928514.1"/>
    <property type="molecule type" value="Genomic_DNA"/>
</dbReference>
<gene>
    <name evidence="1" type="ORF">NQ314_018930</name>
</gene>
<sequence>MLSGNLPYITSDSHPDEMLSARLRPVVGQFLLQQDLKHLSAGLEGRSMNRVSLLLDALLHPCADIGIEKEPLVEFRKTGIEIEHIVLGKGPPGGSWHKMDPHILTLSLGSWMALPGLPFHPRDSGEKRAFASNVAKYYLQYTEHMQLNKYFKNNVLVTSVEPINRKTKVTQEHIEKSNARRNSYLRKNDDDIMDSDEVYIEPENEENVEEYKTCFISNAINCLMLKGNRKKSRCKRPREKMFDNSPTRKIREIIKSGNDSLLNSKSSKNDKKRSVSFCCDSSNVCDSKSFNENYNINRYSLRNSCSLDFTKTVPFPYTRCDSNCNWIVNTTDIETGEKITYGCKYLVLATGGNDLPNRLEISKEKDDPDWILYDLRRLEYKLDTYMNNLAVEEVDPVLVVGAGLSAADAIIATRGRNISVIHVDQMMKDGGSTYPLYTAYPEYTLTDVNAESRTVILTSKDDLHIKLNISFAVILIGSRPDLSFFSKRL</sequence>
<comment type="caution">
    <text evidence="1">The sequence shown here is derived from an EMBL/GenBank/DDBJ whole genome shotgun (WGS) entry which is preliminary data.</text>
</comment>
<dbReference type="Gene3D" id="3.50.50.60">
    <property type="entry name" value="FAD/NAD(P)-binding domain"/>
    <property type="match status" value="2"/>
</dbReference>
<organism evidence="1 2">
    <name type="scientific">Rhamnusium bicolor</name>
    <dbReference type="NCBI Taxonomy" id="1586634"/>
    <lineage>
        <taxon>Eukaryota</taxon>
        <taxon>Metazoa</taxon>
        <taxon>Ecdysozoa</taxon>
        <taxon>Arthropoda</taxon>
        <taxon>Hexapoda</taxon>
        <taxon>Insecta</taxon>
        <taxon>Pterygota</taxon>
        <taxon>Neoptera</taxon>
        <taxon>Endopterygota</taxon>
        <taxon>Coleoptera</taxon>
        <taxon>Polyphaga</taxon>
        <taxon>Cucujiformia</taxon>
        <taxon>Chrysomeloidea</taxon>
        <taxon>Cerambycidae</taxon>
        <taxon>Lepturinae</taxon>
        <taxon>Rhagiini</taxon>
        <taxon>Rhamnusium</taxon>
    </lineage>
</organism>
<reference evidence="1" key="1">
    <citation type="journal article" date="2023" name="Insect Mol. Biol.">
        <title>Genome sequencing provides insights into the evolution of gene families encoding plant cell wall-degrading enzymes in longhorned beetles.</title>
        <authorList>
            <person name="Shin N.R."/>
            <person name="Okamura Y."/>
            <person name="Kirsch R."/>
            <person name="Pauchet Y."/>
        </authorList>
    </citation>
    <scope>NUCLEOTIDE SEQUENCE</scope>
    <source>
        <strain evidence="1">RBIC_L_NR</strain>
    </source>
</reference>
<dbReference type="SUPFAM" id="SSF51905">
    <property type="entry name" value="FAD/NAD(P)-binding domain"/>
    <property type="match status" value="1"/>
</dbReference>
<dbReference type="PANTHER" id="PTHR15192">
    <property type="entry name" value="PROTEIN CBG05349"/>
    <property type="match status" value="1"/>
</dbReference>
<dbReference type="InterPro" id="IPR036188">
    <property type="entry name" value="FAD/NAD-bd_sf"/>
</dbReference>
<evidence type="ECO:0000313" key="1">
    <source>
        <dbReference type="EMBL" id="KAJ8928514.1"/>
    </source>
</evidence>
<evidence type="ECO:0000313" key="2">
    <source>
        <dbReference type="Proteomes" id="UP001162156"/>
    </source>
</evidence>